<dbReference type="PANTHER" id="PTHR33744">
    <property type="entry name" value="CARBOHYDRATE DIACID REGULATOR"/>
    <property type="match status" value="1"/>
</dbReference>
<name>A0A6J6PJT7_9ZZZZ</name>
<dbReference type="Pfam" id="PF07905">
    <property type="entry name" value="PucR"/>
    <property type="match status" value="1"/>
</dbReference>
<dbReference type="Gene3D" id="1.10.10.2840">
    <property type="entry name" value="PucR C-terminal helix-turn-helix domain"/>
    <property type="match status" value="1"/>
</dbReference>
<accession>A0A6J6PJT7</accession>
<dbReference type="InterPro" id="IPR012914">
    <property type="entry name" value="PucR_dom"/>
</dbReference>
<organism evidence="2">
    <name type="scientific">freshwater metagenome</name>
    <dbReference type="NCBI Taxonomy" id="449393"/>
    <lineage>
        <taxon>unclassified sequences</taxon>
        <taxon>metagenomes</taxon>
        <taxon>ecological metagenomes</taxon>
    </lineage>
</organism>
<dbReference type="InterPro" id="IPR042070">
    <property type="entry name" value="PucR_C-HTH_sf"/>
</dbReference>
<dbReference type="InterPro" id="IPR051448">
    <property type="entry name" value="CdaR-like_regulators"/>
</dbReference>
<evidence type="ECO:0000259" key="1">
    <source>
        <dbReference type="Pfam" id="PF07905"/>
    </source>
</evidence>
<reference evidence="2" key="1">
    <citation type="submission" date="2020-05" db="EMBL/GenBank/DDBJ databases">
        <authorList>
            <person name="Chiriac C."/>
            <person name="Salcher M."/>
            <person name="Ghai R."/>
            <person name="Kavagutti S V."/>
        </authorList>
    </citation>
    <scope>NUCLEOTIDE SEQUENCE</scope>
</reference>
<dbReference type="PANTHER" id="PTHR33744:SF1">
    <property type="entry name" value="DNA-BINDING TRANSCRIPTIONAL ACTIVATOR ADER"/>
    <property type="match status" value="1"/>
</dbReference>
<sequence length="497" mass="53933">MVTTARELLGLPILRRARPEVLSGHLNVPVRWVHTSEIFEIDALLQGGELLLTTGLGLVREPPHRLAAYIEGLAERRVAGVALELGRPFAEVPEAMVEAAKERELLLIAFHEVVPWVQVTEAAHRLLVSKEVTGLRRMSVISRNLLAAVARGSDLPGILEVIAREVGMPVGYISKDESEVWSSGSSNLPSGPYKTRIVQTSHGPVGEIRVPEAAFAESELLDAAASAVGAVVSATPIGDGHRALHLRTRLNDVISAAPEFGSQHRRVLTELAIDPTPLRPTHAFIVIARDSTSPAPLIETIAHRFFGVAVASETALGVLVLAQDAMRTSGSAEDALFQFASDVRRELPGSVLIEGEPQRTMSDLGRELHDLQALVADAAVRRSEHIIIYRRDTTLLRLLAHLDDVSDVERFVSRELAPVLEHDAHNRPPLMPTLLALLSSDSKVAAAERLGVSRQTMHQRSQILEGLLGLGPAAPLTRRAAATLAALLWQWRTTNTM</sequence>
<proteinExistence type="predicted"/>
<evidence type="ECO:0000313" key="2">
    <source>
        <dbReference type="EMBL" id="CAB4699750.1"/>
    </source>
</evidence>
<gene>
    <name evidence="2" type="ORF">UFOPK2625_00453</name>
</gene>
<dbReference type="EMBL" id="CAEZXZ010000048">
    <property type="protein sequence ID" value="CAB4699750.1"/>
    <property type="molecule type" value="Genomic_DNA"/>
</dbReference>
<protein>
    <submittedName>
        <fullName evidence="2">Unannotated protein</fullName>
    </submittedName>
</protein>
<feature type="domain" description="Purine catabolism PurC-like" evidence="1">
    <location>
        <begin position="7"/>
        <end position="127"/>
    </location>
</feature>
<dbReference type="AlphaFoldDB" id="A0A6J6PJT7"/>